<dbReference type="EMBL" id="BAAAZO010000012">
    <property type="protein sequence ID" value="GAA3636282.1"/>
    <property type="molecule type" value="Genomic_DNA"/>
</dbReference>
<keyword evidence="2" id="KW-0378">Hydrolase</keyword>
<proteinExistence type="predicted"/>
<dbReference type="InterPro" id="IPR050228">
    <property type="entry name" value="Carboxylesterase_BioH"/>
</dbReference>
<dbReference type="RefSeq" id="WP_231481935.1">
    <property type="nucleotide sequence ID" value="NZ_BAAAZO010000012.1"/>
</dbReference>
<keyword evidence="3" id="KW-1185">Reference proteome</keyword>
<reference evidence="3" key="1">
    <citation type="journal article" date="2019" name="Int. J. Syst. Evol. Microbiol.">
        <title>The Global Catalogue of Microorganisms (GCM) 10K type strain sequencing project: providing services to taxonomists for standard genome sequencing and annotation.</title>
        <authorList>
            <consortium name="The Broad Institute Genomics Platform"/>
            <consortium name="The Broad Institute Genome Sequencing Center for Infectious Disease"/>
            <person name="Wu L."/>
            <person name="Ma J."/>
        </authorList>
    </citation>
    <scope>NUCLEOTIDE SEQUENCE [LARGE SCALE GENOMIC DNA]</scope>
    <source>
        <strain evidence="3">JCM 16902</strain>
    </source>
</reference>
<dbReference type="Gene3D" id="3.40.50.1820">
    <property type="entry name" value="alpha/beta hydrolase"/>
    <property type="match status" value="1"/>
</dbReference>
<dbReference type="GO" id="GO:0016787">
    <property type="term" value="F:hydrolase activity"/>
    <property type="evidence" value="ECO:0007669"/>
    <property type="project" value="UniProtKB-KW"/>
</dbReference>
<gene>
    <name evidence="2" type="ORF">GCM10022223_63410</name>
</gene>
<evidence type="ECO:0000313" key="3">
    <source>
        <dbReference type="Proteomes" id="UP001501074"/>
    </source>
</evidence>
<evidence type="ECO:0000259" key="1">
    <source>
        <dbReference type="Pfam" id="PF12697"/>
    </source>
</evidence>
<dbReference type="InterPro" id="IPR000073">
    <property type="entry name" value="AB_hydrolase_1"/>
</dbReference>
<organism evidence="2 3">
    <name type="scientific">Kineosporia mesophila</name>
    <dbReference type="NCBI Taxonomy" id="566012"/>
    <lineage>
        <taxon>Bacteria</taxon>
        <taxon>Bacillati</taxon>
        <taxon>Actinomycetota</taxon>
        <taxon>Actinomycetes</taxon>
        <taxon>Kineosporiales</taxon>
        <taxon>Kineosporiaceae</taxon>
        <taxon>Kineosporia</taxon>
    </lineage>
</organism>
<accession>A0ABP7AMK7</accession>
<protein>
    <submittedName>
        <fullName evidence="2">Alpha/beta fold hydrolase</fullName>
    </submittedName>
</protein>
<sequence length="243" mass="24938">MEMILVSGYGLTAASWGPLLAIWGEPAPTAAAVELPGHGSRAIPESEDPADPRMWVDGLERAIGDAAEPVLVIAFSMGVAALAHRLAASGTRGLAGCVLLGGVPGQEEFSREYQSLAAGILTGRADADASLVELYATSPTARSLVAADLARLALPARRAAADLPVSPSVSISVPTLVIYGADDAVTRPPDRQRLTSLGADVELAMVSGAGHAVHLDAPDTVAKTIQRWLSSSGLDRTPPPPAE</sequence>
<dbReference type="SUPFAM" id="SSF53474">
    <property type="entry name" value="alpha/beta-Hydrolases"/>
    <property type="match status" value="1"/>
</dbReference>
<feature type="domain" description="AB hydrolase-1" evidence="1">
    <location>
        <begin position="4"/>
        <end position="223"/>
    </location>
</feature>
<name>A0ABP7AMK7_9ACTN</name>
<dbReference type="Pfam" id="PF12697">
    <property type="entry name" value="Abhydrolase_6"/>
    <property type="match status" value="1"/>
</dbReference>
<evidence type="ECO:0000313" key="2">
    <source>
        <dbReference type="EMBL" id="GAA3636282.1"/>
    </source>
</evidence>
<dbReference type="PANTHER" id="PTHR43194:SF2">
    <property type="entry name" value="PEROXISOMAL MEMBRANE PROTEIN LPX1"/>
    <property type="match status" value="1"/>
</dbReference>
<dbReference type="InterPro" id="IPR029058">
    <property type="entry name" value="AB_hydrolase_fold"/>
</dbReference>
<dbReference type="Proteomes" id="UP001501074">
    <property type="component" value="Unassembled WGS sequence"/>
</dbReference>
<comment type="caution">
    <text evidence="2">The sequence shown here is derived from an EMBL/GenBank/DDBJ whole genome shotgun (WGS) entry which is preliminary data.</text>
</comment>
<dbReference type="PANTHER" id="PTHR43194">
    <property type="entry name" value="HYDROLASE ALPHA/BETA FOLD FAMILY"/>
    <property type="match status" value="1"/>
</dbReference>